<protein>
    <recommendedName>
        <fullName evidence="1">Mitochondrial import inner membrane translocase subunit TIM50</fullName>
    </recommendedName>
</protein>
<keyword evidence="1" id="KW-0809">Transit peptide</keyword>
<feature type="compositionally biased region" description="Basic residues" evidence="2">
    <location>
        <begin position="29"/>
        <end position="38"/>
    </location>
</feature>
<comment type="subcellular location">
    <subcellularLocation>
        <location evidence="1">Mitochondrion inner membrane</location>
        <topology evidence="1">Single-pass membrane protein</topology>
    </subcellularLocation>
</comment>
<keyword evidence="1" id="KW-0653">Protein transport</keyword>
<feature type="region of interest" description="Disordered" evidence="2">
    <location>
        <begin position="141"/>
        <end position="160"/>
    </location>
</feature>
<keyword evidence="1" id="KW-0496">Mitochondrion</keyword>
<dbReference type="AlphaFoldDB" id="A0A4S9U475"/>
<accession>A0A4S9U475</accession>
<dbReference type="EMBL" id="QZBM01000004">
    <property type="protein sequence ID" value="THZ32810.1"/>
    <property type="molecule type" value="Genomic_DNA"/>
</dbReference>
<feature type="compositionally biased region" description="Polar residues" evidence="2">
    <location>
        <begin position="1"/>
        <end position="22"/>
    </location>
</feature>
<keyword evidence="1" id="KW-0813">Transport</keyword>
<evidence type="ECO:0000256" key="1">
    <source>
        <dbReference type="RuleBase" id="RU365079"/>
    </source>
</evidence>
<feature type="domain" description="FCP1 homology" evidence="3">
    <location>
        <begin position="259"/>
        <end position="424"/>
    </location>
</feature>
<dbReference type="GO" id="GO:0005744">
    <property type="term" value="C:TIM23 mitochondrial import inner membrane translocase complex"/>
    <property type="evidence" value="ECO:0007669"/>
    <property type="project" value="UniProtKB-UniRule"/>
</dbReference>
<evidence type="ECO:0000313" key="4">
    <source>
        <dbReference type="EMBL" id="THZ32810.1"/>
    </source>
</evidence>
<dbReference type="InterPro" id="IPR004274">
    <property type="entry name" value="FCP1_dom"/>
</dbReference>
<dbReference type="GO" id="GO:0015031">
    <property type="term" value="P:protein transport"/>
    <property type="evidence" value="ECO:0007669"/>
    <property type="project" value="UniProtKB-KW"/>
</dbReference>
<evidence type="ECO:0000256" key="2">
    <source>
        <dbReference type="SAM" id="MobiDB-lite"/>
    </source>
</evidence>
<organism evidence="4 5">
    <name type="scientific">Aureobasidium pullulans</name>
    <name type="common">Black yeast</name>
    <name type="synonym">Pullularia pullulans</name>
    <dbReference type="NCBI Taxonomy" id="5580"/>
    <lineage>
        <taxon>Eukaryota</taxon>
        <taxon>Fungi</taxon>
        <taxon>Dikarya</taxon>
        <taxon>Ascomycota</taxon>
        <taxon>Pezizomycotina</taxon>
        <taxon>Dothideomycetes</taxon>
        <taxon>Dothideomycetidae</taxon>
        <taxon>Dothideales</taxon>
        <taxon>Saccotheciaceae</taxon>
        <taxon>Aureobasidium</taxon>
    </lineage>
</organism>
<dbReference type="Gene3D" id="3.40.50.1000">
    <property type="entry name" value="HAD superfamily/HAD-like"/>
    <property type="match status" value="1"/>
</dbReference>
<comment type="function">
    <text evidence="1">Essential component of the TIM23 complex, a complex that mediates the translocation of transit peptide-containing proteins across the mitochondrial inner membrane.</text>
</comment>
<evidence type="ECO:0000259" key="3">
    <source>
        <dbReference type="PROSITE" id="PS50969"/>
    </source>
</evidence>
<dbReference type="InterPro" id="IPR036412">
    <property type="entry name" value="HAD-like_sf"/>
</dbReference>
<dbReference type="SUPFAM" id="SSF56784">
    <property type="entry name" value="HAD-like"/>
    <property type="match status" value="1"/>
</dbReference>
<feature type="compositionally biased region" description="Basic and acidic residues" evidence="2">
    <location>
        <begin position="218"/>
        <end position="231"/>
    </location>
</feature>
<keyword evidence="1" id="KW-0811">Translocation</keyword>
<dbReference type="SMART" id="SM00577">
    <property type="entry name" value="CPDc"/>
    <property type="match status" value="1"/>
</dbReference>
<dbReference type="Proteomes" id="UP000308005">
    <property type="component" value="Unassembled WGS sequence"/>
</dbReference>
<dbReference type="PANTHER" id="PTHR12210">
    <property type="entry name" value="DULLARD PROTEIN PHOSPHATASE"/>
    <property type="match status" value="1"/>
</dbReference>
<dbReference type="InterPro" id="IPR050365">
    <property type="entry name" value="TIM50"/>
</dbReference>
<comment type="caution">
    <text evidence="4">The sequence shown here is derived from an EMBL/GenBank/DDBJ whole genome shotgun (WGS) entry which is preliminary data.</text>
</comment>
<feature type="region of interest" description="Disordered" evidence="2">
    <location>
        <begin position="1"/>
        <end position="60"/>
    </location>
</feature>
<proteinExistence type="inferred from homology"/>
<feature type="region of interest" description="Disordered" evidence="2">
    <location>
        <begin position="178"/>
        <end position="231"/>
    </location>
</feature>
<reference evidence="4 5" key="1">
    <citation type="submission" date="2018-10" db="EMBL/GenBank/DDBJ databases">
        <title>Fifty Aureobasidium pullulans genomes reveal a recombining polyextremotolerant generalist.</title>
        <authorList>
            <person name="Gostincar C."/>
            <person name="Turk M."/>
            <person name="Zajc J."/>
            <person name="Gunde-Cimerman N."/>
        </authorList>
    </citation>
    <scope>NUCLEOTIDE SEQUENCE [LARGE SCALE GENOMIC DNA]</scope>
    <source>
        <strain evidence="4 5">EXF-3863</strain>
    </source>
</reference>
<evidence type="ECO:0000313" key="5">
    <source>
        <dbReference type="Proteomes" id="UP000308005"/>
    </source>
</evidence>
<dbReference type="PROSITE" id="PS50969">
    <property type="entry name" value="FCP1"/>
    <property type="match status" value="1"/>
</dbReference>
<name>A0A4S9U475_AURPU</name>
<gene>
    <name evidence="4" type="ORF">D6C91_00282</name>
</gene>
<comment type="similarity">
    <text evidence="1">Belongs to the TIM50 family.</text>
</comment>
<sequence length="444" mass="51384">MVPATMQTDQTDHITTQLNVLSMQDIPKKTRKPRKPKNKQNQSTKTSQETATRSTFRSEHDQHALFPSALDMAPHQSRRQHQDPSLIRYVPYDSFPDTSYRSSSYRTLNPRADDYPPPVAPTTFHSINRHPSSFFVPSYASHAPPPPPVSQRQPPDFYTQPIHFFSQPFQQPEIHPQRTLDPRRSARQAARQSHSQQEDARFFRSHLFQAPPPTHPIQDPEIRTPRPSDKRARTIGKLLRPTPSLPYLVNSMVTSPRLDQPKSLLVILDLNGVLAFRKKRTKGYHPRPNLDPFLDYLFANHHVMIWSSGMPENVERIMEKMLSHEQRERLVAIWSRDKLRIPPNLFAEKVQVYKQLSWVWEDPTLRTNAPLGGWSQRDTVLVDDSIDKAAAEPHNLIQVDEFINSAAQKENTTLLEVIDYLERIRWHENVSAEMRVAPFVARQA</sequence>
<dbReference type="Pfam" id="PF03031">
    <property type="entry name" value="NIF"/>
    <property type="match status" value="1"/>
</dbReference>
<dbReference type="InterPro" id="IPR023214">
    <property type="entry name" value="HAD_sf"/>
</dbReference>
<comment type="subunit">
    <text evidence="1">Component of the TIM23 complex.</text>
</comment>
<feature type="compositionally biased region" description="Polar residues" evidence="2">
    <location>
        <begin position="43"/>
        <end position="55"/>
    </location>
</feature>